<name>A0ABT4SY59_9ACTN</name>
<dbReference type="RefSeq" id="WP_271276657.1">
    <property type="nucleotide sequence ID" value="NZ_BAABFD010000006.1"/>
</dbReference>
<dbReference type="Proteomes" id="UP001212498">
    <property type="component" value="Unassembled WGS sequence"/>
</dbReference>
<evidence type="ECO:0000313" key="2">
    <source>
        <dbReference type="Proteomes" id="UP001212498"/>
    </source>
</evidence>
<dbReference type="CDD" id="cd07067">
    <property type="entry name" value="HP_PGM_like"/>
    <property type="match status" value="1"/>
</dbReference>
<proteinExistence type="predicted"/>
<dbReference type="InterPro" id="IPR013078">
    <property type="entry name" value="His_Pase_superF_clade-1"/>
</dbReference>
<organism evidence="1 2">
    <name type="scientific">Nonomuraea ferruginea</name>
    <dbReference type="NCBI Taxonomy" id="46174"/>
    <lineage>
        <taxon>Bacteria</taxon>
        <taxon>Bacillati</taxon>
        <taxon>Actinomycetota</taxon>
        <taxon>Actinomycetes</taxon>
        <taxon>Streptosporangiales</taxon>
        <taxon>Streptosporangiaceae</taxon>
        <taxon>Nonomuraea</taxon>
    </lineage>
</organism>
<dbReference type="Gene3D" id="3.40.50.1240">
    <property type="entry name" value="Phosphoglycerate mutase-like"/>
    <property type="match status" value="1"/>
</dbReference>
<dbReference type="Pfam" id="PF00300">
    <property type="entry name" value="His_Phos_1"/>
    <property type="match status" value="1"/>
</dbReference>
<dbReference type="SUPFAM" id="SSF53254">
    <property type="entry name" value="Phosphoglycerate mutase-like"/>
    <property type="match status" value="1"/>
</dbReference>
<accession>A0ABT4SY59</accession>
<dbReference type="InterPro" id="IPR029033">
    <property type="entry name" value="His_PPase_superfam"/>
</dbReference>
<protein>
    <submittedName>
        <fullName evidence="1">Histidine phosphatase family protein</fullName>
    </submittedName>
</protein>
<sequence>MAVIYLVRHGQASFGAADYDALSELGRHQARLVGQELLGRAREPLLVSGSLRRQKDTAALLGLPVAVPVEDPRWNEYDHLGLVRRYLDDGTSQTTGDSRQFQTHLDQALKQWIEQGHPGGWDTFAGSAVEALHAIPGRLAPGQDAVVVTSAGVIAATAGSLLGVPATGVVALNRVMVNASITAVLAGSSGLSLLSYNEHAHLGASRTYR</sequence>
<dbReference type="EMBL" id="JAPNUD010000033">
    <property type="protein sequence ID" value="MDA0641989.1"/>
    <property type="molecule type" value="Genomic_DNA"/>
</dbReference>
<evidence type="ECO:0000313" key="1">
    <source>
        <dbReference type="EMBL" id="MDA0641989.1"/>
    </source>
</evidence>
<dbReference type="SMART" id="SM00855">
    <property type="entry name" value="PGAM"/>
    <property type="match status" value="1"/>
</dbReference>
<reference evidence="1 2" key="1">
    <citation type="submission" date="2022-11" db="EMBL/GenBank/DDBJ databases">
        <title>Nonomuraea corallina sp. nov., a new species of the genus Nonomuraea isolated from sea side sediment in Thai sea.</title>
        <authorList>
            <person name="Ngamcharungchit C."/>
            <person name="Matsumoto A."/>
            <person name="Suriyachadkun C."/>
            <person name="Panbangred W."/>
            <person name="Inahashi Y."/>
            <person name="Intra B."/>
        </authorList>
    </citation>
    <scope>NUCLEOTIDE SEQUENCE [LARGE SCALE GENOMIC DNA]</scope>
    <source>
        <strain evidence="1 2">DSM 43553</strain>
    </source>
</reference>
<keyword evidence="2" id="KW-1185">Reference proteome</keyword>
<comment type="caution">
    <text evidence="1">The sequence shown here is derived from an EMBL/GenBank/DDBJ whole genome shotgun (WGS) entry which is preliminary data.</text>
</comment>
<gene>
    <name evidence="1" type="ORF">OUY24_15265</name>
</gene>